<keyword evidence="3" id="KW-1185">Reference proteome</keyword>
<feature type="domain" description="DUF1618" evidence="1">
    <location>
        <begin position="120"/>
        <end position="261"/>
    </location>
</feature>
<reference evidence="2 3" key="1">
    <citation type="journal article" date="2005" name="PLoS Biol.">
        <title>The genomes of Oryza sativa: a history of duplications.</title>
        <authorList>
            <person name="Yu J."/>
            <person name="Wang J."/>
            <person name="Lin W."/>
            <person name="Li S."/>
            <person name="Li H."/>
            <person name="Zhou J."/>
            <person name="Ni P."/>
            <person name="Dong W."/>
            <person name="Hu S."/>
            <person name="Zeng C."/>
            <person name="Zhang J."/>
            <person name="Zhang Y."/>
            <person name="Li R."/>
            <person name="Xu Z."/>
            <person name="Li S."/>
            <person name="Li X."/>
            <person name="Zheng H."/>
            <person name="Cong L."/>
            <person name="Lin L."/>
            <person name="Yin J."/>
            <person name="Geng J."/>
            <person name="Li G."/>
            <person name="Shi J."/>
            <person name="Liu J."/>
            <person name="Lv H."/>
            <person name="Li J."/>
            <person name="Wang J."/>
            <person name="Deng Y."/>
            <person name="Ran L."/>
            <person name="Shi X."/>
            <person name="Wang X."/>
            <person name="Wu Q."/>
            <person name="Li C."/>
            <person name="Ren X."/>
            <person name="Wang J."/>
            <person name="Wang X."/>
            <person name="Li D."/>
            <person name="Liu D."/>
            <person name="Zhang X."/>
            <person name="Ji Z."/>
            <person name="Zhao W."/>
            <person name="Sun Y."/>
            <person name="Zhang Z."/>
            <person name="Bao J."/>
            <person name="Han Y."/>
            <person name="Dong L."/>
            <person name="Ji J."/>
            <person name="Chen P."/>
            <person name="Wu S."/>
            <person name="Liu J."/>
            <person name="Xiao Y."/>
            <person name="Bu D."/>
            <person name="Tan J."/>
            <person name="Yang L."/>
            <person name="Ye C."/>
            <person name="Zhang J."/>
            <person name="Xu J."/>
            <person name="Zhou Y."/>
            <person name="Yu Y."/>
            <person name="Zhang B."/>
            <person name="Zhuang S."/>
            <person name="Wei H."/>
            <person name="Liu B."/>
            <person name="Lei M."/>
            <person name="Yu H."/>
            <person name="Li Y."/>
            <person name="Xu H."/>
            <person name="Wei S."/>
            <person name="He X."/>
            <person name="Fang L."/>
            <person name="Zhang Z."/>
            <person name="Zhang Y."/>
            <person name="Huang X."/>
            <person name="Su Z."/>
            <person name="Tong W."/>
            <person name="Li J."/>
            <person name="Tong Z."/>
            <person name="Li S."/>
            <person name="Ye J."/>
            <person name="Wang L."/>
            <person name="Fang L."/>
            <person name="Lei T."/>
            <person name="Chen C."/>
            <person name="Chen H."/>
            <person name="Xu Z."/>
            <person name="Li H."/>
            <person name="Huang H."/>
            <person name="Zhang F."/>
            <person name="Xu H."/>
            <person name="Li N."/>
            <person name="Zhao C."/>
            <person name="Li S."/>
            <person name="Dong L."/>
            <person name="Huang Y."/>
            <person name="Li L."/>
            <person name="Xi Y."/>
            <person name="Qi Q."/>
            <person name="Li W."/>
            <person name="Zhang B."/>
            <person name="Hu W."/>
            <person name="Zhang Y."/>
            <person name="Tian X."/>
            <person name="Jiao Y."/>
            <person name="Liang X."/>
            <person name="Jin J."/>
            <person name="Gao L."/>
            <person name="Zheng W."/>
            <person name="Hao B."/>
            <person name="Liu S."/>
            <person name="Wang W."/>
            <person name="Yuan L."/>
            <person name="Cao M."/>
            <person name="McDermott J."/>
            <person name="Samudrala R."/>
            <person name="Wang J."/>
            <person name="Wong G.K."/>
            <person name="Yang H."/>
        </authorList>
    </citation>
    <scope>NUCLEOTIDE SEQUENCE [LARGE SCALE GENOMIC DNA]</scope>
    <source>
        <strain evidence="3">cv. 93-11</strain>
    </source>
</reference>
<proteinExistence type="predicted"/>
<dbReference type="PANTHER" id="PTHR33086:SF94">
    <property type="entry name" value="EXPRESSED PROTEIN"/>
    <property type="match status" value="1"/>
</dbReference>
<evidence type="ECO:0000259" key="1">
    <source>
        <dbReference type="Pfam" id="PF07762"/>
    </source>
</evidence>
<dbReference type="EMBL" id="CM000128">
    <property type="protein sequence ID" value="EAY91689.1"/>
    <property type="molecule type" value="Genomic_DNA"/>
</dbReference>
<dbReference type="Gramene" id="BGIOSGA013475-TA">
    <property type="protein sequence ID" value="BGIOSGA013475-PA"/>
    <property type="gene ID" value="BGIOSGA013475"/>
</dbReference>
<evidence type="ECO:0000313" key="2">
    <source>
        <dbReference type="EMBL" id="EAY91689.1"/>
    </source>
</evidence>
<dbReference type="OMA" id="DMVLCMW"/>
<evidence type="ECO:0000313" key="3">
    <source>
        <dbReference type="Proteomes" id="UP000007015"/>
    </source>
</evidence>
<dbReference type="Pfam" id="PF07762">
    <property type="entry name" value="DUF1618"/>
    <property type="match status" value="1"/>
</dbReference>
<name>A2XLH9_ORYSI</name>
<protein>
    <recommendedName>
        <fullName evidence="1">DUF1618 domain-containing protein</fullName>
    </recommendedName>
</protein>
<dbReference type="PANTHER" id="PTHR33086">
    <property type="entry name" value="OS05G0468200 PROTEIN-RELATED"/>
    <property type="match status" value="1"/>
</dbReference>
<accession>A2XLH9</accession>
<gene>
    <name evidence="2" type="ORF">OsI_13328</name>
</gene>
<dbReference type="Proteomes" id="UP000007015">
    <property type="component" value="Chromosome 3"/>
</dbReference>
<dbReference type="HOGENOM" id="CLU_028502_2_1_1"/>
<dbReference type="InterPro" id="IPR011676">
    <property type="entry name" value="DUF1618"/>
</dbReference>
<dbReference type="AlphaFoldDB" id="A2XLH9"/>
<organism evidence="2 3">
    <name type="scientific">Oryza sativa subsp. indica</name>
    <name type="common">Rice</name>
    <dbReference type="NCBI Taxonomy" id="39946"/>
    <lineage>
        <taxon>Eukaryota</taxon>
        <taxon>Viridiplantae</taxon>
        <taxon>Streptophyta</taxon>
        <taxon>Embryophyta</taxon>
        <taxon>Tracheophyta</taxon>
        <taxon>Spermatophyta</taxon>
        <taxon>Magnoliopsida</taxon>
        <taxon>Liliopsida</taxon>
        <taxon>Poales</taxon>
        <taxon>Poaceae</taxon>
        <taxon>BOP clade</taxon>
        <taxon>Oryzoideae</taxon>
        <taxon>Oryzeae</taxon>
        <taxon>Oryzinae</taxon>
        <taxon>Oryza</taxon>
        <taxon>Oryza sativa</taxon>
    </lineage>
</organism>
<sequence>MATARPAPSWGLLDSVVRLHKVGERTEPDWAVIECSETRAYVTLYNWHDRPDGTSPFRLSPFDGLELLVRVADDPPYPTALSIRLHGDPDKDLKSPLFPPEKPAWFNADEEFSSQGRVFWVSLDKGVLFCDHQDLLSSSSDNVRFSYIALPLGCEVAFDPTFRTANPSKYRTMRCVGDSLRFVSIEGYTTVHSRDMVLCMWTLVIPSSSSSSSSSGDQWRKAGEICVGRLREQEGFKNARLPTHRPPTKPMLSSHEDGVVYFMLSDRHKGEDAAKYIYVFSVNMFTGRFVSSWRLPSSCAPHSDPQFLMGSDILEHIKI</sequence>